<accession>A0A9D2RM36</accession>
<feature type="domain" description="ABC transmembrane type-1" evidence="10">
    <location>
        <begin position="49"/>
        <end position="236"/>
    </location>
</feature>
<reference evidence="11" key="1">
    <citation type="journal article" date="2021" name="PeerJ">
        <title>Extensive microbial diversity within the chicken gut microbiome revealed by metagenomics and culture.</title>
        <authorList>
            <person name="Gilroy R."/>
            <person name="Ravi A."/>
            <person name="Getino M."/>
            <person name="Pursley I."/>
            <person name="Horton D.L."/>
            <person name="Alikhan N.F."/>
            <person name="Baker D."/>
            <person name="Gharbi K."/>
            <person name="Hall N."/>
            <person name="Watson M."/>
            <person name="Adriaenssens E.M."/>
            <person name="Foster-Nyarko E."/>
            <person name="Jarju S."/>
            <person name="Secka A."/>
            <person name="Antonio M."/>
            <person name="Oren A."/>
            <person name="Chaudhuri R.R."/>
            <person name="La Ragione R."/>
            <person name="Hildebrand F."/>
            <person name="Pallen M.J."/>
        </authorList>
    </citation>
    <scope>NUCLEOTIDE SEQUENCE</scope>
    <source>
        <strain evidence="11">CHK188-4685</strain>
    </source>
</reference>
<feature type="transmembrane region" description="Helical" evidence="9">
    <location>
        <begin position="189"/>
        <end position="210"/>
    </location>
</feature>
<dbReference type="Gene3D" id="1.10.3720.10">
    <property type="entry name" value="MetI-like"/>
    <property type="match status" value="1"/>
</dbReference>
<keyword evidence="8 9" id="KW-0472">Membrane</keyword>
<dbReference type="SUPFAM" id="SSF161098">
    <property type="entry name" value="MetI-like"/>
    <property type="match status" value="1"/>
</dbReference>
<sequence>MIIPIYIIIKVSFGTTEEIMTQHPTLLPHKITLEHWVDVLTSGNVIAPLAKSFIVATATTIVSIVIVSPAAYAISRLSRKVKLAFVMILFFTKMFPTVGIALPISVRFLKWNLMDTNIGLILAHLIGQLPFMAWILVSTFSGIPKDLDEAAYIDGAGKFSTLLRVIFPVAAQGIAVAGMYVWLNSWNEFTYALYLSLSTKTLPLMVYYYINRGGMFQTAAYATILAIPVIIVTFILQRYLKSDYLSGAVKG</sequence>
<proteinExistence type="inferred from homology"/>
<keyword evidence="4" id="KW-1003">Cell membrane</keyword>
<feature type="transmembrane region" description="Helical" evidence="9">
    <location>
        <begin position="118"/>
        <end position="140"/>
    </location>
</feature>
<keyword evidence="6 9" id="KW-0812">Transmembrane</keyword>
<comment type="caution">
    <text evidence="11">The sequence shown here is derived from an EMBL/GenBank/DDBJ whole genome shotgun (WGS) entry which is preliminary data.</text>
</comment>
<dbReference type="PANTHER" id="PTHR32243">
    <property type="entry name" value="MALTOSE TRANSPORT SYSTEM PERMEASE-RELATED"/>
    <property type="match status" value="1"/>
</dbReference>
<evidence type="ECO:0000313" key="12">
    <source>
        <dbReference type="Proteomes" id="UP000886804"/>
    </source>
</evidence>
<comment type="subcellular location">
    <subcellularLocation>
        <location evidence="1 9">Cell membrane</location>
        <topology evidence="1 9">Multi-pass membrane protein</topology>
    </subcellularLocation>
</comment>
<evidence type="ECO:0000256" key="8">
    <source>
        <dbReference type="ARBA" id="ARBA00023136"/>
    </source>
</evidence>
<evidence type="ECO:0000256" key="4">
    <source>
        <dbReference type="ARBA" id="ARBA00022475"/>
    </source>
</evidence>
<protein>
    <submittedName>
        <fullName evidence="11">Carbohydrate ABC transporter permease</fullName>
    </submittedName>
</protein>
<keyword evidence="7 9" id="KW-1133">Transmembrane helix</keyword>
<evidence type="ECO:0000259" key="10">
    <source>
        <dbReference type="PROSITE" id="PS50928"/>
    </source>
</evidence>
<evidence type="ECO:0000256" key="9">
    <source>
        <dbReference type="RuleBase" id="RU363032"/>
    </source>
</evidence>
<organism evidence="11 12">
    <name type="scientific">Candidatus Enterocloster faecavium</name>
    <dbReference type="NCBI Taxonomy" id="2838560"/>
    <lineage>
        <taxon>Bacteria</taxon>
        <taxon>Bacillati</taxon>
        <taxon>Bacillota</taxon>
        <taxon>Clostridia</taxon>
        <taxon>Lachnospirales</taxon>
        <taxon>Lachnospiraceae</taxon>
        <taxon>Enterocloster</taxon>
    </lineage>
</organism>
<evidence type="ECO:0000256" key="5">
    <source>
        <dbReference type="ARBA" id="ARBA00022597"/>
    </source>
</evidence>
<evidence type="ECO:0000256" key="7">
    <source>
        <dbReference type="ARBA" id="ARBA00022989"/>
    </source>
</evidence>
<dbReference type="InterPro" id="IPR035906">
    <property type="entry name" value="MetI-like_sf"/>
</dbReference>
<feature type="transmembrane region" description="Helical" evidence="9">
    <location>
        <begin position="219"/>
        <end position="240"/>
    </location>
</feature>
<dbReference type="PROSITE" id="PS50928">
    <property type="entry name" value="ABC_TM1"/>
    <property type="match status" value="1"/>
</dbReference>
<dbReference type="AlphaFoldDB" id="A0A9D2RM36"/>
<dbReference type="EMBL" id="DWYS01000131">
    <property type="protein sequence ID" value="HJB08363.1"/>
    <property type="molecule type" value="Genomic_DNA"/>
</dbReference>
<evidence type="ECO:0000313" key="11">
    <source>
        <dbReference type="EMBL" id="HJB08363.1"/>
    </source>
</evidence>
<evidence type="ECO:0000256" key="1">
    <source>
        <dbReference type="ARBA" id="ARBA00004651"/>
    </source>
</evidence>
<comment type="similarity">
    <text evidence="2">Belongs to the binding-protein-dependent transport system permease family. MalFG subfamily.</text>
</comment>
<dbReference type="InterPro" id="IPR000515">
    <property type="entry name" value="MetI-like"/>
</dbReference>
<dbReference type="Proteomes" id="UP000886804">
    <property type="component" value="Unassembled WGS sequence"/>
</dbReference>
<evidence type="ECO:0000256" key="3">
    <source>
        <dbReference type="ARBA" id="ARBA00022448"/>
    </source>
</evidence>
<name>A0A9D2RM36_9FIRM</name>
<reference evidence="11" key="2">
    <citation type="submission" date="2021-04" db="EMBL/GenBank/DDBJ databases">
        <authorList>
            <person name="Gilroy R."/>
        </authorList>
    </citation>
    <scope>NUCLEOTIDE SEQUENCE</scope>
    <source>
        <strain evidence="11">CHK188-4685</strain>
    </source>
</reference>
<feature type="transmembrane region" description="Helical" evidence="9">
    <location>
        <begin position="161"/>
        <end position="183"/>
    </location>
</feature>
<dbReference type="CDD" id="cd06261">
    <property type="entry name" value="TM_PBP2"/>
    <property type="match status" value="1"/>
</dbReference>
<dbReference type="Pfam" id="PF00528">
    <property type="entry name" value="BPD_transp_1"/>
    <property type="match status" value="1"/>
</dbReference>
<keyword evidence="5" id="KW-0762">Sugar transport</keyword>
<dbReference type="GO" id="GO:0005886">
    <property type="term" value="C:plasma membrane"/>
    <property type="evidence" value="ECO:0007669"/>
    <property type="project" value="UniProtKB-SubCell"/>
</dbReference>
<dbReference type="PANTHER" id="PTHR32243:SF50">
    <property type="entry name" value="MALTOSE_MALTODEXTRIN TRANSPORT SYSTEM PERMEASE PROTEIN MALG"/>
    <property type="match status" value="1"/>
</dbReference>
<evidence type="ECO:0000256" key="2">
    <source>
        <dbReference type="ARBA" id="ARBA00009047"/>
    </source>
</evidence>
<evidence type="ECO:0000256" key="6">
    <source>
        <dbReference type="ARBA" id="ARBA00022692"/>
    </source>
</evidence>
<gene>
    <name evidence="11" type="ORF">H9716_10965</name>
</gene>
<dbReference type="InterPro" id="IPR050901">
    <property type="entry name" value="BP-dep_ABC_trans_perm"/>
</dbReference>
<feature type="transmembrane region" description="Helical" evidence="9">
    <location>
        <begin position="83"/>
        <end position="106"/>
    </location>
</feature>
<keyword evidence="3 9" id="KW-0813">Transport</keyword>
<dbReference type="GO" id="GO:0055085">
    <property type="term" value="P:transmembrane transport"/>
    <property type="evidence" value="ECO:0007669"/>
    <property type="project" value="InterPro"/>
</dbReference>
<feature type="transmembrane region" description="Helical" evidence="9">
    <location>
        <begin position="53"/>
        <end position="74"/>
    </location>
</feature>